<dbReference type="GO" id="GO:0004326">
    <property type="term" value="F:tetrahydrofolylpolyglutamate synthase activity"/>
    <property type="evidence" value="ECO:0007669"/>
    <property type="project" value="InterPro"/>
</dbReference>
<evidence type="ECO:0000256" key="7">
    <source>
        <dbReference type="ARBA" id="ARBA00022840"/>
    </source>
</evidence>
<feature type="domain" description="Mur ligase central" evidence="10">
    <location>
        <begin position="113"/>
        <end position="251"/>
    </location>
</feature>
<dbReference type="GO" id="GO:0005737">
    <property type="term" value="C:cytoplasm"/>
    <property type="evidence" value="ECO:0007669"/>
    <property type="project" value="UniProtKB-SubCell"/>
</dbReference>
<dbReference type="InterPro" id="IPR018109">
    <property type="entry name" value="Folylpolyglutamate_synth_CS"/>
</dbReference>
<keyword evidence="9" id="KW-0961">Cell wall biogenesis/degradation</keyword>
<evidence type="ECO:0000313" key="12">
    <source>
        <dbReference type="Proteomes" id="UP000177197"/>
    </source>
</evidence>
<dbReference type="Gene3D" id="3.90.190.20">
    <property type="entry name" value="Mur ligase, C-terminal domain"/>
    <property type="match status" value="1"/>
</dbReference>
<keyword evidence="9" id="KW-0573">Peptidoglycan synthesis</keyword>
<proteinExistence type="inferred from homology"/>
<dbReference type="GO" id="GO:0071555">
    <property type="term" value="P:cell wall organization"/>
    <property type="evidence" value="ECO:0007669"/>
    <property type="project" value="UniProtKB-KW"/>
</dbReference>
<evidence type="ECO:0000256" key="9">
    <source>
        <dbReference type="HAMAP-Rule" id="MF_00639"/>
    </source>
</evidence>
<comment type="caution">
    <text evidence="11">The sequence shown here is derived from an EMBL/GenBank/DDBJ whole genome shotgun (WGS) entry which is preliminary data.</text>
</comment>
<protein>
    <recommendedName>
        <fullName evidence="9">UDP-N-acetylmuramoylalanine--D-glutamate ligase</fullName>
        <ecNumber evidence="9">6.3.2.9</ecNumber>
    </recommendedName>
    <alternativeName>
        <fullName evidence="9">D-glutamic acid-adding enzyme</fullName>
    </alternativeName>
    <alternativeName>
        <fullName evidence="9">UDP-N-acetylmuramoyl-L-alanyl-D-glutamate synthetase</fullName>
    </alternativeName>
</protein>
<dbReference type="HAMAP" id="MF_00639">
    <property type="entry name" value="MurD"/>
    <property type="match status" value="1"/>
</dbReference>
<dbReference type="NCBIfam" id="TIGR01087">
    <property type="entry name" value="murD"/>
    <property type="match status" value="1"/>
</dbReference>
<gene>
    <name evidence="9" type="primary">murD</name>
    <name evidence="11" type="ORF">A3I30_03950</name>
</gene>
<dbReference type="Gene3D" id="3.40.50.720">
    <property type="entry name" value="NAD(P)-binding Rossmann-like Domain"/>
    <property type="match status" value="1"/>
</dbReference>
<keyword evidence="6 9" id="KW-0547">Nucleotide-binding</keyword>
<dbReference type="SUPFAM" id="SSF53244">
    <property type="entry name" value="MurD-like peptide ligases, peptide-binding domain"/>
    <property type="match status" value="1"/>
</dbReference>
<dbReference type="PROSITE" id="PS01011">
    <property type="entry name" value="FOLYLPOLYGLU_SYNT_1"/>
    <property type="match status" value="1"/>
</dbReference>
<evidence type="ECO:0000256" key="3">
    <source>
        <dbReference type="ARBA" id="ARBA00022490"/>
    </source>
</evidence>
<dbReference type="EMBL" id="MEYV01000022">
    <property type="protein sequence ID" value="OGD39623.1"/>
    <property type="molecule type" value="Genomic_DNA"/>
</dbReference>
<reference evidence="11 12" key="1">
    <citation type="journal article" date="2016" name="Nat. Commun.">
        <title>Thousands of microbial genomes shed light on interconnected biogeochemical processes in an aquifer system.</title>
        <authorList>
            <person name="Anantharaman K."/>
            <person name="Brown C.T."/>
            <person name="Hug L.A."/>
            <person name="Sharon I."/>
            <person name="Castelle C.J."/>
            <person name="Probst A.J."/>
            <person name="Thomas B.C."/>
            <person name="Singh A."/>
            <person name="Wilkins M.J."/>
            <person name="Karaoz U."/>
            <person name="Brodie E.L."/>
            <person name="Williams K.H."/>
            <person name="Hubbard S.S."/>
            <person name="Banfield J.F."/>
        </authorList>
    </citation>
    <scope>NUCLEOTIDE SEQUENCE [LARGE SCALE GENOMIC DNA]</scope>
</reference>
<dbReference type="GO" id="GO:0005524">
    <property type="term" value="F:ATP binding"/>
    <property type="evidence" value="ECO:0007669"/>
    <property type="project" value="UniProtKB-UniRule"/>
</dbReference>
<dbReference type="PANTHER" id="PTHR43692">
    <property type="entry name" value="UDP-N-ACETYLMURAMOYLALANINE--D-GLUTAMATE LIGASE"/>
    <property type="match status" value="1"/>
</dbReference>
<dbReference type="GO" id="GO:0051301">
    <property type="term" value="P:cell division"/>
    <property type="evidence" value="ECO:0007669"/>
    <property type="project" value="UniProtKB-KW"/>
</dbReference>
<dbReference type="GO" id="GO:0008764">
    <property type="term" value="F:UDP-N-acetylmuramoylalanine-D-glutamate ligase activity"/>
    <property type="evidence" value="ECO:0007669"/>
    <property type="project" value="UniProtKB-UniRule"/>
</dbReference>
<dbReference type="InterPro" id="IPR013221">
    <property type="entry name" value="Mur_ligase_cen"/>
</dbReference>
<comment type="subcellular location">
    <subcellularLocation>
        <location evidence="1 9">Cytoplasm</location>
    </subcellularLocation>
</comment>
<dbReference type="InterPro" id="IPR005762">
    <property type="entry name" value="MurD"/>
</dbReference>
<dbReference type="SUPFAM" id="SSF53623">
    <property type="entry name" value="MurD-like peptide ligases, catalytic domain"/>
    <property type="match status" value="1"/>
</dbReference>
<dbReference type="EC" id="6.3.2.9" evidence="9"/>
<dbReference type="InterPro" id="IPR036565">
    <property type="entry name" value="Mur-like_cat_sf"/>
</dbReference>
<dbReference type="Pfam" id="PF08245">
    <property type="entry name" value="Mur_ligase_M"/>
    <property type="match status" value="1"/>
</dbReference>
<comment type="catalytic activity">
    <reaction evidence="9">
        <text>UDP-N-acetyl-alpha-D-muramoyl-L-alanine + D-glutamate + ATP = UDP-N-acetyl-alpha-D-muramoyl-L-alanyl-D-glutamate + ADP + phosphate + H(+)</text>
        <dbReference type="Rhea" id="RHEA:16429"/>
        <dbReference type="ChEBI" id="CHEBI:15378"/>
        <dbReference type="ChEBI" id="CHEBI:29986"/>
        <dbReference type="ChEBI" id="CHEBI:30616"/>
        <dbReference type="ChEBI" id="CHEBI:43474"/>
        <dbReference type="ChEBI" id="CHEBI:83898"/>
        <dbReference type="ChEBI" id="CHEBI:83900"/>
        <dbReference type="ChEBI" id="CHEBI:456216"/>
        <dbReference type="EC" id="6.3.2.9"/>
    </reaction>
</comment>
<dbReference type="InterPro" id="IPR036615">
    <property type="entry name" value="Mur_ligase_C_dom_sf"/>
</dbReference>
<keyword evidence="8 9" id="KW-0131">Cell cycle</keyword>
<evidence type="ECO:0000256" key="4">
    <source>
        <dbReference type="ARBA" id="ARBA00022598"/>
    </source>
</evidence>
<accession>A0A1F5C9V0</accession>
<comment type="function">
    <text evidence="9">Cell wall formation. Catalyzes the addition of glutamate to the nucleotide precursor UDP-N-acetylmuramoyl-L-alanine (UMA).</text>
</comment>
<dbReference type="Proteomes" id="UP000177197">
    <property type="component" value="Unassembled WGS sequence"/>
</dbReference>
<dbReference type="GO" id="GO:0008360">
    <property type="term" value="P:regulation of cell shape"/>
    <property type="evidence" value="ECO:0007669"/>
    <property type="project" value="UniProtKB-KW"/>
</dbReference>
<dbReference type="PANTHER" id="PTHR43692:SF1">
    <property type="entry name" value="UDP-N-ACETYLMURAMOYLALANINE--D-GLUTAMATE LIGASE"/>
    <property type="match status" value="1"/>
</dbReference>
<keyword evidence="7 9" id="KW-0067">ATP-binding</keyword>
<keyword evidence="9" id="KW-0133">Cell shape</keyword>
<organism evidence="11 12">
    <name type="scientific">Candidatus Azambacteria bacterium RIFCSPLOWO2_02_FULL_44_14</name>
    <dbReference type="NCBI Taxonomy" id="1797306"/>
    <lineage>
        <taxon>Bacteria</taxon>
        <taxon>Candidatus Azamiibacteriota</taxon>
    </lineage>
</organism>
<sequence>MNLKDFKNKRICFLGLGLENLSLAEYLAKKGIKATVFDRRSAAELGERFEKIEKLGVDFRGGNNHLQGIADFDVIFRTPGFMDAGKTKFKKSAVFTSPMALFFDLCPAKIIAVTGTKGKGTTSSLIFHILKKAGKNVWLAGNIGVAPFDFIGKIKADHFVILELSSFQLLDFRGSPHIAVVTNLFPDHLSPADPLNPIYHKSLKEYYGAKANIFLNQKKDGWLVVNKNSRHPDNLLKKSGARRVYFEIDDNLHKSRHLIGVHNQENIAVSCAVAKILGIPAKTIYKAVESFSGLEHHLEFVAEINGIRFYNDSASTMPAATLAAARAFSRSVILITGGVNKGYDLKEFAKDLLKSPYSLSIMLIGRTSKELFGHFKKMGPELKKHKSAVYYRGGKNIKEIIKDAMAIASKEGGVVLFSPGFASFDMFQNSKDRGKKFKEAVWELKSTS</sequence>
<dbReference type="Gene3D" id="3.40.1190.10">
    <property type="entry name" value="Mur-like, catalytic domain"/>
    <property type="match status" value="1"/>
</dbReference>
<evidence type="ECO:0000259" key="10">
    <source>
        <dbReference type="Pfam" id="PF08245"/>
    </source>
</evidence>
<comment type="pathway">
    <text evidence="2 9">Cell wall biogenesis; peptidoglycan biosynthesis.</text>
</comment>
<dbReference type="SUPFAM" id="SSF51984">
    <property type="entry name" value="MurCD N-terminal domain"/>
    <property type="match status" value="1"/>
</dbReference>
<keyword evidence="5 9" id="KW-0132">Cell division</keyword>
<keyword evidence="4 9" id="KW-0436">Ligase</keyword>
<dbReference type="UniPathway" id="UPA00219"/>
<comment type="similarity">
    <text evidence="9">Belongs to the MurCDEF family.</text>
</comment>
<dbReference type="AlphaFoldDB" id="A0A1F5C9V0"/>
<evidence type="ECO:0000256" key="1">
    <source>
        <dbReference type="ARBA" id="ARBA00004496"/>
    </source>
</evidence>
<evidence type="ECO:0000256" key="5">
    <source>
        <dbReference type="ARBA" id="ARBA00022618"/>
    </source>
</evidence>
<dbReference type="GO" id="GO:0009252">
    <property type="term" value="P:peptidoglycan biosynthetic process"/>
    <property type="evidence" value="ECO:0007669"/>
    <property type="project" value="UniProtKB-UniRule"/>
</dbReference>
<name>A0A1F5C9V0_9BACT</name>
<evidence type="ECO:0000313" key="11">
    <source>
        <dbReference type="EMBL" id="OGD39623.1"/>
    </source>
</evidence>
<keyword evidence="3 9" id="KW-0963">Cytoplasm</keyword>
<feature type="binding site" evidence="9">
    <location>
        <begin position="115"/>
        <end position="121"/>
    </location>
    <ligand>
        <name>ATP</name>
        <dbReference type="ChEBI" id="CHEBI:30616"/>
    </ligand>
</feature>
<evidence type="ECO:0000256" key="8">
    <source>
        <dbReference type="ARBA" id="ARBA00023306"/>
    </source>
</evidence>
<evidence type="ECO:0000256" key="6">
    <source>
        <dbReference type="ARBA" id="ARBA00022741"/>
    </source>
</evidence>
<evidence type="ECO:0000256" key="2">
    <source>
        <dbReference type="ARBA" id="ARBA00004752"/>
    </source>
</evidence>